<proteinExistence type="inferred from homology"/>
<dbReference type="Pfam" id="PF07516">
    <property type="entry name" value="SecA_SW"/>
    <property type="match status" value="1"/>
</dbReference>
<evidence type="ECO:0000313" key="14">
    <source>
        <dbReference type="EMBL" id="MBS2546673.1"/>
    </source>
</evidence>
<dbReference type="EMBL" id="JAAFYZ010000016">
    <property type="protein sequence ID" value="MBS2546673.1"/>
    <property type="molecule type" value="Genomic_DNA"/>
</dbReference>
<dbReference type="Proteomes" id="UP000730482">
    <property type="component" value="Unassembled WGS sequence"/>
</dbReference>
<dbReference type="InterPro" id="IPR011130">
    <property type="entry name" value="SecA_preprotein_X-link_dom"/>
</dbReference>
<evidence type="ECO:0000256" key="1">
    <source>
        <dbReference type="ARBA" id="ARBA00004170"/>
    </source>
</evidence>
<dbReference type="PANTHER" id="PTHR30612:SF0">
    <property type="entry name" value="CHLOROPLAST PROTEIN-TRANSPORTING ATPASE"/>
    <property type="match status" value="1"/>
</dbReference>
<dbReference type="InterPro" id="IPR036670">
    <property type="entry name" value="SecA_X-link_sf"/>
</dbReference>
<keyword evidence="11" id="KW-0963">Cytoplasm</keyword>
<evidence type="ECO:0000259" key="12">
    <source>
        <dbReference type="PROSITE" id="PS51192"/>
    </source>
</evidence>
<feature type="binding site" evidence="11">
    <location>
        <position position="490"/>
    </location>
    <ligand>
        <name>ATP</name>
        <dbReference type="ChEBI" id="CHEBI:30616"/>
    </ligand>
</feature>
<feature type="binding site" evidence="11">
    <location>
        <begin position="103"/>
        <end position="107"/>
    </location>
    <ligand>
        <name>ATP</name>
        <dbReference type="ChEBI" id="CHEBI:30616"/>
    </ligand>
</feature>
<evidence type="ECO:0000256" key="4">
    <source>
        <dbReference type="ARBA" id="ARBA00022475"/>
    </source>
</evidence>
<evidence type="ECO:0000313" key="15">
    <source>
        <dbReference type="Proteomes" id="UP000730482"/>
    </source>
</evidence>
<evidence type="ECO:0000256" key="2">
    <source>
        <dbReference type="ARBA" id="ARBA00007650"/>
    </source>
</evidence>
<dbReference type="Pfam" id="PF21090">
    <property type="entry name" value="P-loop_SecA"/>
    <property type="match status" value="2"/>
</dbReference>
<keyword evidence="15" id="KW-1185">Reference proteome</keyword>
<comment type="function">
    <text evidence="11">Part of the Sec protein translocase complex. Interacts with the SecYEG preprotein conducting channel. Has a central role in coupling the hydrolysis of ATP to the transfer of proteins into and across the cell membrane, serving as an ATP-driven molecular motor driving the stepwise translocation of polypeptide chains across the membrane.</text>
</comment>
<feature type="binding site" evidence="11">
    <location>
        <position position="85"/>
    </location>
    <ligand>
        <name>ATP</name>
        <dbReference type="ChEBI" id="CHEBI:30616"/>
    </ligand>
</feature>
<accession>A0ABS5KKU9</accession>
<gene>
    <name evidence="11" type="primary">secA</name>
    <name evidence="14" type="ORF">KGQ19_07315</name>
</gene>
<dbReference type="Gene3D" id="3.90.1440.10">
    <property type="entry name" value="SecA, preprotein cross-linking domain"/>
    <property type="match status" value="1"/>
</dbReference>
<evidence type="ECO:0000259" key="13">
    <source>
        <dbReference type="PROSITE" id="PS51196"/>
    </source>
</evidence>
<dbReference type="InterPro" id="IPR027417">
    <property type="entry name" value="P-loop_NTPase"/>
</dbReference>
<dbReference type="PANTHER" id="PTHR30612">
    <property type="entry name" value="SECA INNER MEMBRANE COMPONENT OF SEC PROTEIN SECRETION SYSTEM"/>
    <property type="match status" value="1"/>
</dbReference>
<comment type="subunit">
    <text evidence="11">Monomer and homodimer. Part of the essential Sec protein translocation apparatus which comprises SecA, SecYEG and auxiliary proteins SecDF. Other proteins may also be involved.</text>
</comment>
<sequence>MSKFRLFGGGKARNAFERCPGWVRAIDLAEDDTHRLSDSDLAQSLSGLRQRHQNGESLDDLLAETFAIVREAAVRTLGERPFHEQLIGGAALHLGSVVEMRTGEGKTLTAVLPACLHALAGKGVHVLTANDYLAARDAEWMGPVYRFLGLRSALLSEDDRSDKRDTVYNADVVYGTPSGFAYDYLRDNLTYTKEEVVQHGHFSAIVDEADLVMLDEVSILPQITAPADGPSDHARLAGLATRLKRDVHYEVDEVRRTVSPTEQGMALVEDWLGAAVYSGDDVGLARRVSLALQVKELYVKDRDYAVVDGAIRIIDAATQRLLTDRRLGTGLDQALDAKEGLTVRRERQALAEIGQHGYLRLYPHLAGMAGVVKGEGEAYRDFYGLEALIVAPRRPVRRVDHEPVVYPDDAAMLRAMRKTVDEKRAAGRPVLVGTASDEIASKISLTLQAGGIEHDVLDARNHGFEAEIVARAGHPGAVTVLTRMAGRGVDIRLAEPEGPGLFVLGLGPLTSRRLELHLRGRAGRWGDPGESAFFLSFEDPHLSLPRPFERLGDAADADEPAVNRLITRSIEATLNRLSARTTEKSAHALRYAAVQEEQRAAVYTRRKDILTNGFTREQVNSLVEKVMRSFVIDARAGTEDVEGLSTTIRNHYPATVGLDVIAAGLSGDPTSKARADLIEAVVRDALSASAARESDLGPDVAAELRRRVMLAVMNQQWAVQLRDLDDTRDSLFLRTAAGGDPLTEYRRAASRLAARMWKEIDEQFVGYWFSVQVTIT</sequence>
<dbReference type="PRINTS" id="PR00906">
    <property type="entry name" value="SECA"/>
</dbReference>
<comment type="similarity">
    <text evidence="2 11">Belongs to the SecA family.</text>
</comment>
<dbReference type="SUPFAM" id="SSF52540">
    <property type="entry name" value="P-loop containing nucleoside triphosphate hydrolases"/>
    <property type="match status" value="2"/>
</dbReference>
<keyword evidence="10 11" id="KW-0472">Membrane</keyword>
<organism evidence="14 15">
    <name type="scientific">Catenulispora pinistramenti</name>
    <dbReference type="NCBI Taxonomy" id="2705254"/>
    <lineage>
        <taxon>Bacteria</taxon>
        <taxon>Bacillati</taxon>
        <taxon>Actinomycetota</taxon>
        <taxon>Actinomycetes</taxon>
        <taxon>Catenulisporales</taxon>
        <taxon>Catenulisporaceae</taxon>
        <taxon>Catenulispora</taxon>
    </lineage>
</organism>
<dbReference type="PROSITE" id="PS51192">
    <property type="entry name" value="HELICASE_ATP_BIND_1"/>
    <property type="match status" value="1"/>
</dbReference>
<dbReference type="InterPro" id="IPR011116">
    <property type="entry name" value="SecA_Wing/Scaffold"/>
</dbReference>
<dbReference type="PROSITE" id="PS51196">
    <property type="entry name" value="SECA_MOTOR_DEAD"/>
    <property type="match status" value="1"/>
</dbReference>
<dbReference type="Pfam" id="PF01043">
    <property type="entry name" value="SecA_PP_bind"/>
    <property type="match status" value="1"/>
</dbReference>
<feature type="domain" description="SecA family profile" evidence="13">
    <location>
        <begin position="1"/>
        <end position="563"/>
    </location>
</feature>
<dbReference type="InterPro" id="IPR000185">
    <property type="entry name" value="SecA"/>
</dbReference>
<dbReference type="HAMAP" id="MF_01382">
    <property type="entry name" value="SecA"/>
    <property type="match status" value="1"/>
</dbReference>
<comment type="subcellular location">
    <subcellularLocation>
        <location evidence="11">Cell membrane</location>
        <topology evidence="11">Peripheral membrane protein</topology>
        <orientation evidence="11">Cytoplasmic side</orientation>
    </subcellularLocation>
    <subcellularLocation>
        <location evidence="11">Cytoplasm</location>
    </subcellularLocation>
    <subcellularLocation>
        <location evidence="1">Membrane</location>
        <topology evidence="1">Peripheral membrane protein</topology>
    </subcellularLocation>
    <text evidence="11">Distribution is 50-50.</text>
</comment>
<evidence type="ECO:0000256" key="9">
    <source>
        <dbReference type="ARBA" id="ARBA00023010"/>
    </source>
</evidence>
<keyword evidence="9 11" id="KW-0811">Translocation</keyword>
<dbReference type="SMART" id="SM00958">
    <property type="entry name" value="SecA_PP_bind"/>
    <property type="match status" value="1"/>
</dbReference>
<evidence type="ECO:0000256" key="3">
    <source>
        <dbReference type="ARBA" id="ARBA00022448"/>
    </source>
</evidence>
<comment type="caution">
    <text evidence="14">The sequence shown here is derived from an EMBL/GenBank/DDBJ whole genome shotgun (WGS) entry which is preliminary data.</text>
</comment>
<dbReference type="RefSeq" id="WP_212008318.1">
    <property type="nucleotide sequence ID" value="NZ_JAAFYZ010000016.1"/>
</dbReference>
<dbReference type="InterPro" id="IPR044722">
    <property type="entry name" value="SecA_SF2_C"/>
</dbReference>
<dbReference type="InterPro" id="IPR036266">
    <property type="entry name" value="SecA_Wing/Scaffold_sf"/>
</dbReference>
<dbReference type="InterPro" id="IPR014018">
    <property type="entry name" value="SecA_motor_DEAD"/>
</dbReference>
<dbReference type="Gene3D" id="1.10.3060.10">
    <property type="entry name" value="Helical scaffold and wing domains of SecA"/>
    <property type="match status" value="1"/>
</dbReference>
<protein>
    <recommendedName>
        <fullName evidence="11">Protein translocase subunit SecA</fullName>
        <ecNumber evidence="11">7.4.2.8</ecNumber>
    </recommendedName>
</protein>
<keyword evidence="4 11" id="KW-1003">Cell membrane</keyword>
<evidence type="ECO:0000256" key="6">
    <source>
        <dbReference type="ARBA" id="ARBA00022840"/>
    </source>
</evidence>
<keyword evidence="8 11" id="KW-1278">Translocase</keyword>
<reference evidence="14 15" key="1">
    <citation type="submission" date="2020-02" db="EMBL/GenBank/DDBJ databases">
        <title>Acidophilic actinobacteria isolated from forest soil.</title>
        <authorList>
            <person name="Golinska P."/>
        </authorList>
    </citation>
    <scope>NUCLEOTIDE SEQUENCE [LARGE SCALE GENOMIC DNA]</scope>
    <source>
        <strain evidence="14 15">NL8</strain>
    </source>
</reference>
<dbReference type="SUPFAM" id="SSF81767">
    <property type="entry name" value="Pre-protein crosslinking domain of SecA"/>
    <property type="match status" value="1"/>
</dbReference>
<evidence type="ECO:0000256" key="10">
    <source>
        <dbReference type="ARBA" id="ARBA00023136"/>
    </source>
</evidence>
<dbReference type="SUPFAM" id="SSF81886">
    <property type="entry name" value="Helical scaffold and wing domains of SecA"/>
    <property type="match status" value="1"/>
</dbReference>
<dbReference type="SMART" id="SM00957">
    <property type="entry name" value="SecA_DEAD"/>
    <property type="match status" value="1"/>
</dbReference>
<evidence type="ECO:0000256" key="8">
    <source>
        <dbReference type="ARBA" id="ARBA00022967"/>
    </source>
</evidence>
<keyword evidence="7 11" id="KW-0653">Protein transport</keyword>
<name>A0ABS5KKU9_9ACTN</name>
<evidence type="ECO:0000256" key="7">
    <source>
        <dbReference type="ARBA" id="ARBA00022927"/>
    </source>
</evidence>
<keyword evidence="6 11" id="KW-0067">ATP-binding</keyword>
<keyword evidence="5 11" id="KW-0547">Nucleotide-binding</keyword>
<dbReference type="Gene3D" id="3.40.50.300">
    <property type="entry name" value="P-loop containing nucleotide triphosphate hydrolases"/>
    <property type="match status" value="3"/>
</dbReference>
<dbReference type="InterPro" id="IPR011115">
    <property type="entry name" value="SecA_DEAD"/>
</dbReference>
<evidence type="ECO:0000256" key="5">
    <source>
        <dbReference type="ARBA" id="ARBA00022741"/>
    </source>
</evidence>
<dbReference type="Pfam" id="PF07517">
    <property type="entry name" value="SecA_DEAD"/>
    <property type="match status" value="1"/>
</dbReference>
<dbReference type="InterPro" id="IPR014001">
    <property type="entry name" value="Helicase_ATP-bd"/>
</dbReference>
<keyword evidence="3 11" id="KW-0813">Transport</keyword>
<evidence type="ECO:0000256" key="11">
    <source>
        <dbReference type="HAMAP-Rule" id="MF_01382"/>
    </source>
</evidence>
<dbReference type="EC" id="7.4.2.8" evidence="11"/>
<dbReference type="CDD" id="cd17928">
    <property type="entry name" value="DEXDc_SecA"/>
    <property type="match status" value="1"/>
</dbReference>
<comment type="catalytic activity">
    <reaction evidence="11">
        <text>ATP + H2O + cellular proteinSide 1 = ADP + phosphate + cellular proteinSide 2.</text>
        <dbReference type="EC" id="7.4.2.8"/>
    </reaction>
</comment>
<feature type="domain" description="Helicase ATP-binding" evidence="12">
    <location>
        <begin position="87"/>
        <end position="260"/>
    </location>
</feature>